<comment type="caution">
    <text evidence="1">The sequence shown here is derived from an EMBL/GenBank/DDBJ whole genome shotgun (WGS) entry which is preliminary data.</text>
</comment>
<accession>A0ABT2RXC9</accession>
<dbReference type="RefSeq" id="WP_158363446.1">
    <property type="nucleotide sequence ID" value="NZ_JAOQKC010000010.1"/>
</dbReference>
<protein>
    <submittedName>
        <fullName evidence="1">Uncharacterized protein</fullName>
    </submittedName>
</protein>
<gene>
    <name evidence="1" type="ORF">OCV63_08665</name>
</gene>
<evidence type="ECO:0000313" key="2">
    <source>
        <dbReference type="Proteomes" id="UP001652461"/>
    </source>
</evidence>
<name>A0ABT2RXC9_9FIRM</name>
<evidence type="ECO:0000313" key="1">
    <source>
        <dbReference type="EMBL" id="MCU6696966.1"/>
    </source>
</evidence>
<proteinExistence type="predicted"/>
<dbReference type="EMBL" id="JAOQKC010000010">
    <property type="protein sequence ID" value="MCU6696966.1"/>
    <property type="molecule type" value="Genomic_DNA"/>
</dbReference>
<reference evidence="1 2" key="1">
    <citation type="journal article" date="2021" name="ISME Commun">
        <title>Automated analysis of genomic sequences facilitates high-throughput and comprehensive description of bacteria.</title>
        <authorList>
            <person name="Hitch T.C.A."/>
        </authorList>
    </citation>
    <scope>NUCLEOTIDE SEQUENCE [LARGE SCALE GENOMIC DNA]</scope>
    <source>
        <strain evidence="1 2">Sanger_04</strain>
    </source>
</reference>
<dbReference type="Proteomes" id="UP001652461">
    <property type="component" value="Unassembled WGS sequence"/>
</dbReference>
<sequence length="413" mass="49292">MYQRFKKELLAEMEKRRDILVIRNSKPSIESIFEVKDLNDKLYQKILDEFNLIAIQHVEKLIYDLCKKYEIDVKRTSADEPFDLKMSVKGEMSYVELKTSPSVMNADSYHKFIYNVQRCSCPVYLIYLIKDNYQSRNIIARYERTAHEKYNTDRLNVKIFEEFLLEQFGNIEFELFKKAMISYKDEMHQAVGYQVTEILNSHNLKILKNELEQEFLNFEYDRVISNKFQDLNRVNWEKIKNLFLEQKRYRVLLGNSNFATAFLTSEWLVKKYFSLPELDNTFIITGYLKSIEQLLWKIVFYVGQGRQIRGMTIESNNTQEIDTTLGSLEFFIANYENDDLFDEILGTSTHFVMRYLKKQLSMWRIKNRNGYFHKDVLKDREKINIVREETFLLYILILGSLSLDGDTIAMLES</sequence>
<keyword evidence="2" id="KW-1185">Reference proteome</keyword>
<organism evidence="1 2">
    <name type="scientific">Laedolimicola ammoniilytica</name>
    <dbReference type="NCBI Taxonomy" id="2981771"/>
    <lineage>
        <taxon>Bacteria</taxon>
        <taxon>Bacillati</taxon>
        <taxon>Bacillota</taxon>
        <taxon>Clostridia</taxon>
        <taxon>Lachnospirales</taxon>
        <taxon>Lachnospiraceae</taxon>
        <taxon>Laedolimicola</taxon>
    </lineage>
</organism>